<evidence type="ECO:0000313" key="4">
    <source>
        <dbReference type="Proteomes" id="UP000001107"/>
    </source>
</evidence>
<protein>
    <recommendedName>
        <fullName evidence="2">Impact N-terminal domain-containing protein</fullName>
    </recommendedName>
</protein>
<dbReference type="SUPFAM" id="SSF54980">
    <property type="entry name" value="EF-G C-terminal domain-like"/>
    <property type="match status" value="1"/>
</dbReference>
<dbReference type="GeneID" id="5325710"/>
<sequence>MDKKYYKTFKKYSKVERIVKDSLFIGYGKPVSSEKEAKEFILKIKEIHKDATHNVSAYRINSLNNFSIKYDDDGEPQGSSGKPIYRVIELKDIQNVVIVVTRYFGGTKLGYGGILKAYLDTASEVITSSEILEVFQKSQIFLEFEYSHIETIKKAIENLGKIIEETYFEKVRYKVEVNFGFEEELIKKLVSATKNNIKIENINSNIRN</sequence>
<dbReference type="AlphaFoldDB" id="A6UP69"/>
<dbReference type="Gene3D" id="3.30.230.30">
    <property type="entry name" value="Impact, N-terminal domain"/>
    <property type="match status" value="1"/>
</dbReference>
<dbReference type="InterPro" id="IPR023582">
    <property type="entry name" value="Impact"/>
</dbReference>
<evidence type="ECO:0000259" key="2">
    <source>
        <dbReference type="Pfam" id="PF01205"/>
    </source>
</evidence>
<dbReference type="STRING" id="406327.Mevan_0383"/>
<dbReference type="Pfam" id="PF01205">
    <property type="entry name" value="Impact_N"/>
    <property type="match status" value="1"/>
</dbReference>
<dbReference type="GO" id="GO:0006446">
    <property type="term" value="P:regulation of translational initiation"/>
    <property type="evidence" value="ECO:0007669"/>
    <property type="project" value="TreeGrafter"/>
</dbReference>
<comment type="similarity">
    <text evidence="1">Belongs to the IMPACT family.</text>
</comment>
<dbReference type="OrthoDB" id="121633at2157"/>
<dbReference type="InterPro" id="IPR020568">
    <property type="entry name" value="Ribosomal_Su5_D2-typ_SF"/>
</dbReference>
<dbReference type="Gene3D" id="3.30.70.240">
    <property type="match status" value="1"/>
</dbReference>
<accession>A6UP69</accession>
<dbReference type="EMBL" id="CP000742">
    <property type="protein sequence ID" value="ABR54291.1"/>
    <property type="molecule type" value="Genomic_DNA"/>
</dbReference>
<keyword evidence="4" id="KW-1185">Reference proteome</keyword>
<dbReference type="Proteomes" id="UP000001107">
    <property type="component" value="Chromosome"/>
</dbReference>
<dbReference type="RefSeq" id="WP_011972194.1">
    <property type="nucleotide sequence ID" value="NC_009634.1"/>
</dbReference>
<dbReference type="GO" id="GO:0005737">
    <property type="term" value="C:cytoplasm"/>
    <property type="evidence" value="ECO:0007669"/>
    <property type="project" value="TreeGrafter"/>
</dbReference>
<feature type="domain" description="Impact N-terminal" evidence="2">
    <location>
        <begin position="20"/>
        <end position="126"/>
    </location>
</feature>
<dbReference type="InterPro" id="IPR036956">
    <property type="entry name" value="Impact_N_sf"/>
</dbReference>
<dbReference type="InterPro" id="IPR035647">
    <property type="entry name" value="EFG_III/V"/>
</dbReference>
<dbReference type="PANTHER" id="PTHR16301">
    <property type="entry name" value="IMPACT-RELATED"/>
    <property type="match status" value="1"/>
</dbReference>
<evidence type="ECO:0000256" key="1">
    <source>
        <dbReference type="ARBA" id="ARBA00007665"/>
    </source>
</evidence>
<dbReference type="SUPFAM" id="SSF54211">
    <property type="entry name" value="Ribosomal protein S5 domain 2-like"/>
    <property type="match status" value="1"/>
</dbReference>
<name>A6UP69_METVS</name>
<reference evidence="3" key="1">
    <citation type="submission" date="2007-06" db="EMBL/GenBank/DDBJ databases">
        <title>Complete sequence of Methanococcus vannielii SB.</title>
        <authorList>
            <consortium name="US DOE Joint Genome Institute"/>
            <person name="Copeland A."/>
            <person name="Lucas S."/>
            <person name="Lapidus A."/>
            <person name="Barry K."/>
            <person name="Glavina del Rio T."/>
            <person name="Dalin E."/>
            <person name="Tice H."/>
            <person name="Pitluck S."/>
            <person name="Chain P."/>
            <person name="Malfatti S."/>
            <person name="Shin M."/>
            <person name="Vergez L."/>
            <person name="Schmutz J."/>
            <person name="Larimer F."/>
            <person name="Land M."/>
            <person name="Hauser L."/>
            <person name="Kyrpides N."/>
            <person name="Anderson I."/>
            <person name="Sieprawska-Lupa M."/>
            <person name="Whitman W.B."/>
            <person name="Richardson P."/>
        </authorList>
    </citation>
    <scope>NUCLEOTIDE SEQUENCE [LARGE SCALE GENOMIC DNA]</scope>
    <source>
        <strain evidence="3">SB</strain>
    </source>
</reference>
<evidence type="ECO:0000313" key="3">
    <source>
        <dbReference type="EMBL" id="ABR54291.1"/>
    </source>
</evidence>
<dbReference type="PANTHER" id="PTHR16301:SF20">
    <property type="entry name" value="IMPACT FAMILY MEMBER YIGZ"/>
    <property type="match status" value="1"/>
</dbReference>
<gene>
    <name evidence="3" type="ordered locus">Mevan_0383</name>
</gene>
<dbReference type="KEGG" id="mvn:Mevan_0383"/>
<organism evidence="3 4">
    <name type="scientific">Methanococcus vannielii (strain ATCC 35089 / DSM 1224 / JCM 13029 / OCM 148 / SB)</name>
    <dbReference type="NCBI Taxonomy" id="406327"/>
    <lineage>
        <taxon>Archaea</taxon>
        <taxon>Methanobacteriati</taxon>
        <taxon>Methanobacteriota</taxon>
        <taxon>Methanomada group</taxon>
        <taxon>Methanococci</taxon>
        <taxon>Methanococcales</taxon>
        <taxon>Methanococcaceae</taxon>
        <taxon>Methanococcus</taxon>
    </lineage>
</organism>
<dbReference type="eggNOG" id="arCOG03107">
    <property type="taxonomic scope" value="Archaea"/>
</dbReference>
<proteinExistence type="inferred from homology"/>
<dbReference type="InterPro" id="IPR001498">
    <property type="entry name" value="Impact_N"/>
</dbReference>
<dbReference type="HOGENOM" id="CLU_083552_1_1_2"/>